<dbReference type="PROSITE" id="PS50112">
    <property type="entry name" value="PAS"/>
    <property type="match status" value="1"/>
</dbReference>
<dbReference type="PANTHER" id="PTHR43047:SF72">
    <property type="entry name" value="OSMOSENSING HISTIDINE PROTEIN KINASE SLN1"/>
    <property type="match status" value="1"/>
</dbReference>
<dbReference type="GO" id="GO:0005509">
    <property type="term" value="F:calcium ion binding"/>
    <property type="evidence" value="ECO:0007669"/>
    <property type="project" value="UniProtKB-ARBA"/>
</dbReference>
<dbReference type="SMART" id="SM00388">
    <property type="entry name" value="HisKA"/>
    <property type="match status" value="1"/>
</dbReference>
<dbReference type="AlphaFoldDB" id="A0A7X0V9P5"/>
<feature type="domain" description="PAS" evidence="12">
    <location>
        <begin position="7"/>
        <end position="77"/>
    </location>
</feature>
<evidence type="ECO:0000256" key="1">
    <source>
        <dbReference type="ARBA" id="ARBA00000085"/>
    </source>
</evidence>
<dbReference type="InterPro" id="IPR036097">
    <property type="entry name" value="HisK_dim/P_sf"/>
</dbReference>
<dbReference type="EC" id="2.7.13.3" evidence="4"/>
<dbReference type="PANTHER" id="PTHR43047">
    <property type="entry name" value="TWO-COMPONENT HISTIDINE PROTEIN KINASE"/>
    <property type="match status" value="1"/>
</dbReference>
<dbReference type="Gene3D" id="3.30.450.20">
    <property type="entry name" value="PAS domain"/>
    <property type="match status" value="2"/>
</dbReference>
<comment type="caution">
    <text evidence="14">The sequence shown here is derived from an EMBL/GenBank/DDBJ whole genome shotgun (WGS) entry which is preliminary data.</text>
</comment>
<keyword evidence="15" id="KW-1185">Reference proteome</keyword>
<keyword evidence="8" id="KW-0902">Two-component regulatory system</keyword>
<evidence type="ECO:0000256" key="6">
    <source>
        <dbReference type="ARBA" id="ARBA00022679"/>
    </source>
</evidence>
<keyword evidence="10" id="KW-0175">Coiled coil</keyword>
<evidence type="ECO:0000256" key="3">
    <source>
        <dbReference type="ARBA" id="ARBA00004236"/>
    </source>
</evidence>
<feature type="domain" description="PAC" evidence="13">
    <location>
        <begin position="81"/>
        <end position="133"/>
    </location>
</feature>
<dbReference type="GO" id="GO:0006355">
    <property type="term" value="P:regulation of DNA-templated transcription"/>
    <property type="evidence" value="ECO:0007669"/>
    <property type="project" value="InterPro"/>
</dbReference>
<dbReference type="FunFam" id="3.30.565.10:FF:000006">
    <property type="entry name" value="Sensor histidine kinase WalK"/>
    <property type="match status" value="1"/>
</dbReference>
<feature type="domain" description="Histidine kinase" evidence="11">
    <location>
        <begin position="276"/>
        <end position="499"/>
    </location>
</feature>
<dbReference type="Pfam" id="PF00512">
    <property type="entry name" value="HisKA"/>
    <property type="match status" value="1"/>
</dbReference>
<dbReference type="InterPro" id="IPR036890">
    <property type="entry name" value="HATPase_C_sf"/>
</dbReference>
<evidence type="ECO:0000259" key="11">
    <source>
        <dbReference type="PROSITE" id="PS50109"/>
    </source>
</evidence>
<sequence>MEGPSDSAELWRLTLQNSPIGMALVGLDGRVLMANRALADMLGYADDELCARGFQELTHPDDLEGDLELFSRARSGEIDTYRVRKRYRHARGHTVWCDLSVAAVRGPDGETLHFISQIIDVTEQREAAARLEAAHAALEREHHTLEAIFETVNVGLLLIGPDGRYERSNRRHRETMSLPFPDGHAGTAGQLGHVYFPDGRTLMGKEDMPSYRAVQGEEFDDYTYWVGNDPLSRAAFSTSARQVRGPAGERLGSVLAYQEITDLMRAMKVKDEFVSSVSHELRTPLTSVLGYLEILCDNDDLPEEVLDQLRVVQRNAVRLRSLLSDLLHVGQTDEGSLELQRVDLDLVALVHDAVEAARAFADASGVTVVTDLPPDGPALHAVVDELRIRQVLDNLLSNAVKYAAPGSSATVSLRATGDGSDGELELAVADTGRGIAPDEVDHVFTRFFRGGEALGQHIPGTGLGLDIVASIVAGHGGTVTVESELGKGSTFRVRLPRDAG</sequence>
<comment type="subcellular location">
    <subcellularLocation>
        <location evidence="3">Cell membrane</location>
    </subcellularLocation>
</comment>
<accession>A0A7X0V9P5</accession>
<reference evidence="14 15" key="1">
    <citation type="submission" date="2020-08" db="EMBL/GenBank/DDBJ databases">
        <authorList>
            <person name="Seo M.-J."/>
        </authorList>
    </citation>
    <scope>NUCLEOTIDE SEQUENCE [LARGE SCALE GENOMIC DNA]</scope>
    <source>
        <strain evidence="14 15">KIGAM211</strain>
    </source>
</reference>
<dbReference type="PROSITE" id="PS50113">
    <property type="entry name" value="PAC"/>
    <property type="match status" value="1"/>
</dbReference>
<dbReference type="InterPro" id="IPR000014">
    <property type="entry name" value="PAS"/>
</dbReference>
<dbReference type="RefSeq" id="WP_185251471.1">
    <property type="nucleotide sequence ID" value="NZ_JACKXE010000001.1"/>
</dbReference>
<evidence type="ECO:0000256" key="7">
    <source>
        <dbReference type="ARBA" id="ARBA00022777"/>
    </source>
</evidence>
<dbReference type="PRINTS" id="PR00344">
    <property type="entry name" value="BCTRLSENSOR"/>
</dbReference>
<dbReference type="SUPFAM" id="SSF55785">
    <property type="entry name" value="PYP-like sensor domain (PAS domain)"/>
    <property type="match status" value="1"/>
</dbReference>
<dbReference type="InterPro" id="IPR035965">
    <property type="entry name" value="PAS-like_dom_sf"/>
</dbReference>
<dbReference type="GO" id="GO:0009927">
    <property type="term" value="F:histidine phosphotransfer kinase activity"/>
    <property type="evidence" value="ECO:0007669"/>
    <property type="project" value="TreeGrafter"/>
</dbReference>
<dbReference type="InterPro" id="IPR003661">
    <property type="entry name" value="HisK_dim/P_dom"/>
</dbReference>
<name>A0A7X0V9P5_9ACTN</name>
<comment type="catalytic activity">
    <reaction evidence="1">
        <text>ATP + protein L-histidine = ADP + protein N-phospho-L-histidine.</text>
        <dbReference type="EC" id="2.7.13.3"/>
    </reaction>
</comment>
<dbReference type="InterPro" id="IPR005467">
    <property type="entry name" value="His_kinase_dom"/>
</dbReference>
<dbReference type="InterPro" id="IPR013767">
    <property type="entry name" value="PAS_fold"/>
</dbReference>
<gene>
    <name evidence="14" type="ORF">H5V45_02450</name>
</gene>
<dbReference type="Pfam" id="PF00989">
    <property type="entry name" value="PAS"/>
    <property type="match status" value="1"/>
</dbReference>
<evidence type="ECO:0000256" key="9">
    <source>
        <dbReference type="ARBA" id="ARBA00023136"/>
    </source>
</evidence>
<dbReference type="CDD" id="cd00075">
    <property type="entry name" value="HATPase"/>
    <property type="match status" value="1"/>
</dbReference>
<dbReference type="EMBL" id="JACKXE010000001">
    <property type="protein sequence ID" value="MBB6626172.1"/>
    <property type="molecule type" value="Genomic_DNA"/>
</dbReference>
<proteinExistence type="predicted"/>
<dbReference type="NCBIfam" id="TIGR00229">
    <property type="entry name" value="sensory_box"/>
    <property type="match status" value="1"/>
</dbReference>
<dbReference type="Gene3D" id="3.30.565.10">
    <property type="entry name" value="Histidine kinase-like ATPase, C-terminal domain"/>
    <property type="match status" value="1"/>
</dbReference>
<keyword evidence="6" id="KW-0808">Transferase</keyword>
<evidence type="ECO:0000259" key="13">
    <source>
        <dbReference type="PROSITE" id="PS50113"/>
    </source>
</evidence>
<evidence type="ECO:0000256" key="2">
    <source>
        <dbReference type="ARBA" id="ARBA00001968"/>
    </source>
</evidence>
<dbReference type="SMART" id="SM00091">
    <property type="entry name" value="PAS"/>
    <property type="match status" value="2"/>
</dbReference>
<dbReference type="Gene3D" id="1.10.287.130">
    <property type="match status" value="1"/>
</dbReference>
<organism evidence="14 15">
    <name type="scientific">Nocardioides luti</name>
    <dbReference type="NCBI Taxonomy" id="2761101"/>
    <lineage>
        <taxon>Bacteria</taxon>
        <taxon>Bacillati</taxon>
        <taxon>Actinomycetota</taxon>
        <taxon>Actinomycetes</taxon>
        <taxon>Propionibacteriales</taxon>
        <taxon>Nocardioidaceae</taxon>
        <taxon>Nocardioides</taxon>
    </lineage>
</organism>
<evidence type="ECO:0000256" key="8">
    <source>
        <dbReference type="ARBA" id="ARBA00023012"/>
    </source>
</evidence>
<evidence type="ECO:0000313" key="15">
    <source>
        <dbReference type="Proteomes" id="UP000523955"/>
    </source>
</evidence>
<dbReference type="Pfam" id="PF02518">
    <property type="entry name" value="HATPase_c"/>
    <property type="match status" value="1"/>
</dbReference>
<dbReference type="PROSITE" id="PS50109">
    <property type="entry name" value="HIS_KIN"/>
    <property type="match status" value="1"/>
</dbReference>
<feature type="coiled-coil region" evidence="10">
    <location>
        <begin position="121"/>
        <end position="148"/>
    </location>
</feature>
<evidence type="ECO:0000256" key="10">
    <source>
        <dbReference type="SAM" id="Coils"/>
    </source>
</evidence>
<dbReference type="InterPro" id="IPR003594">
    <property type="entry name" value="HATPase_dom"/>
</dbReference>
<dbReference type="CDD" id="cd00130">
    <property type="entry name" value="PAS"/>
    <property type="match status" value="1"/>
</dbReference>
<dbReference type="InterPro" id="IPR000700">
    <property type="entry name" value="PAS-assoc_C"/>
</dbReference>
<evidence type="ECO:0000256" key="4">
    <source>
        <dbReference type="ARBA" id="ARBA00012438"/>
    </source>
</evidence>
<dbReference type="FunFam" id="1.10.287.130:FF:000001">
    <property type="entry name" value="Two-component sensor histidine kinase"/>
    <property type="match status" value="1"/>
</dbReference>
<dbReference type="InterPro" id="IPR001610">
    <property type="entry name" value="PAC"/>
</dbReference>
<dbReference type="SMART" id="SM00387">
    <property type="entry name" value="HATPase_c"/>
    <property type="match status" value="1"/>
</dbReference>
<keyword evidence="9" id="KW-0472">Membrane</keyword>
<comment type="cofactor">
    <cofactor evidence="2">
        <name>a divalent metal cation</name>
        <dbReference type="ChEBI" id="CHEBI:60240"/>
    </cofactor>
</comment>
<dbReference type="SMART" id="SM00086">
    <property type="entry name" value="PAC"/>
    <property type="match status" value="1"/>
</dbReference>
<evidence type="ECO:0000313" key="14">
    <source>
        <dbReference type="EMBL" id="MBB6626172.1"/>
    </source>
</evidence>
<dbReference type="Proteomes" id="UP000523955">
    <property type="component" value="Unassembled WGS sequence"/>
</dbReference>
<dbReference type="GO" id="GO:0000155">
    <property type="term" value="F:phosphorelay sensor kinase activity"/>
    <property type="evidence" value="ECO:0007669"/>
    <property type="project" value="InterPro"/>
</dbReference>
<evidence type="ECO:0000259" key="12">
    <source>
        <dbReference type="PROSITE" id="PS50112"/>
    </source>
</evidence>
<dbReference type="SUPFAM" id="SSF47384">
    <property type="entry name" value="Homodimeric domain of signal transducing histidine kinase"/>
    <property type="match status" value="1"/>
</dbReference>
<evidence type="ECO:0000256" key="5">
    <source>
        <dbReference type="ARBA" id="ARBA00022553"/>
    </source>
</evidence>
<dbReference type="CDD" id="cd00082">
    <property type="entry name" value="HisKA"/>
    <property type="match status" value="1"/>
</dbReference>
<protein>
    <recommendedName>
        <fullName evidence="4">histidine kinase</fullName>
        <ecNumber evidence="4">2.7.13.3</ecNumber>
    </recommendedName>
</protein>
<keyword evidence="5" id="KW-0597">Phosphoprotein</keyword>
<dbReference type="GO" id="GO:0005886">
    <property type="term" value="C:plasma membrane"/>
    <property type="evidence" value="ECO:0007669"/>
    <property type="project" value="UniProtKB-SubCell"/>
</dbReference>
<dbReference type="SUPFAM" id="SSF55874">
    <property type="entry name" value="ATPase domain of HSP90 chaperone/DNA topoisomerase II/histidine kinase"/>
    <property type="match status" value="1"/>
</dbReference>
<keyword evidence="7" id="KW-0418">Kinase</keyword>
<dbReference type="InterPro" id="IPR004358">
    <property type="entry name" value="Sig_transdc_His_kin-like_C"/>
</dbReference>